<reference evidence="7" key="1">
    <citation type="submission" date="2016-10" db="EMBL/GenBank/DDBJ databases">
        <authorList>
            <person name="Varghese N."/>
            <person name="Submissions S."/>
        </authorList>
    </citation>
    <scope>NUCLEOTIDE SEQUENCE [LARGE SCALE GENOMIC DNA]</scope>
    <source>
        <strain evidence="7">DSM 19083</strain>
    </source>
</reference>
<dbReference type="Pfam" id="PF01266">
    <property type="entry name" value="DAO"/>
    <property type="match status" value="1"/>
</dbReference>
<dbReference type="PANTHER" id="PTHR10961:SF7">
    <property type="entry name" value="FAD DEPENDENT OXIDOREDUCTASE DOMAIN-CONTAINING PROTEIN"/>
    <property type="match status" value="1"/>
</dbReference>
<name>A0A1I2H3J1_9MICO</name>
<evidence type="ECO:0000313" key="7">
    <source>
        <dbReference type="Proteomes" id="UP000198520"/>
    </source>
</evidence>
<evidence type="ECO:0000256" key="3">
    <source>
        <dbReference type="ARBA" id="ARBA00022827"/>
    </source>
</evidence>
<dbReference type="EMBL" id="FONZ01000003">
    <property type="protein sequence ID" value="SFF23950.1"/>
    <property type="molecule type" value="Genomic_DNA"/>
</dbReference>
<dbReference type="GO" id="GO:0050660">
    <property type="term" value="F:flavin adenine dinucleotide binding"/>
    <property type="evidence" value="ECO:0007669"/>
    <property type="project" value="InterPro"/>
</dbReference>
<dbReference type="SUPFAM" id="SSF51905">
    <property type="entry name" value="FAD/NAD(P)-binding domain"/>
    <property type="match status" value="1"/>
</dbReference>
<protein>
    <submittedName>
        <fullName evidence="6">Sarcosine oxidase</fullName>
    </submittedName>
</protein>
<dbReference type="InterPro" id="IPR036188">
    <property type="entry name" value="FAD/NAD-bd_sf"/>
</dbReference>
<dbReference type="SUPFAM" id="SSF54373">
    <property type="entry name" value="FAD-linked reductases, C-terminal domain"/>
    <property type="match status" value="1"/>
</dbReference>
<dbReference type="RefSeq" id="WP_268248168.1">
    <property type="nucleotide sequence ID" value="NZ_BNAN01000003.1"/>
</dbReference>
<comment type="cofactor">
    <cofactor evidence="1">
        <name>FAD</name>
        <dbReference type="ChEBI" id="CHEBI:57692"/>
    </cofactor>
</comment>
<sequence length="399" mass="41722">MAGQIERVDVVVVGGGVMGSAAAWALAGLGRDVVLFEQFGPGHLNGASHGASRIYRTAYAQPEYLDLAQEALGLWRALERESGADVLTLTGGVSHGGRRRDDIGAAFEARAVPHAWLSPDEAAERWPGLRFEGVVLHEPSTAGRLHADRAVTAFQQVARARGAVVRHETPVRAINPVPGGVRVSTDGGELLADRVVLAAGAWVNRLLAGALAVGVARVGEAPRALGAGRALPVVVTQEQPAHFQLRAGAPAEADWPTFTHAPTADGSGPRRPADAYGMATPGEGIKVGFHGVGVVTDPDRRTFEAEPGRLAALQEYVAHWVPGVDPDDLEPISCTYTTTPDEDFVLDRAGRIVLAAGFSGHGFKFAPAIGRVLADLATDDPDGPVGAAAGRFALSRFAR</sequence>
<accession>A0A1I2H3J1</accession>
<evidence type="ECO:0000256" key="4">
    <source>
        <dbReference type="ARBA" id="ARBA00023002"/>
    </source>
</evidence>
<dbReference type="AlphaFoldDB" id="A0A1I2H3J1"/>
<evidence type="ECO:0000259" key="5">
    <source>
        <dbReference type="Pfam" id="PF01266"/>
    </source>
</evidence>
<feature type="domain" description="FAD dependent oxidoreductase" evidence="5">
    <location>
        <begin position="9"/>
        <end position="376"/>
    </location>
</feature>
<dbReference type="GO" id="GO:0008115">
    <property type="term" value="F:sarcosine oxidase activity"/>
    <property type="evidence" value="ECO:0007669"/>
    <property type="project" value="TreeGrafter"/>
</dbReference>
<dbReference type="InterPro" id="IPR045170">
    <property type="entry name" value="MTOX"/>
</dbReference>
<keyword evidence="3" id="KW-0274">FAD</keyword>
<dbReference type="PANTHER" id="PTHR10961">
    <property type="entry name" value="PEROXISOMAL SARCOSINE OXIDASE"/>
    <property type="match status" value="1"/>
</dbReference>
<organism evidence="6 7">
    <name type="scientific">Flavimobilis marinus</name>
    <dbReference type="NCBI Taxonomy" id="285351"/>
    <lineage>
        <taxon>Bacteria</taxon>
        <taxon>Bacillati</taxon>
        <taxon>Actinomycetota</taxon>
        <taxon>Actinomycetes</taxon>
        <taxon>Micrococcales</taxon>
        <taxon>Jonesiaceae</taxon>
        <taxon>Flavimobilis</taxon>
    </lineage>
</organism>
<dbReference type="STRING" id="285351.SAMN04488035_2153"/>
<evidence type="ECO:0000313" key="6">
    <source>
        <dbReference type="EMBL" id="SFF23950.1"/>
    </source>
</evidence>
<evidence type="ECO:0000256" key="2">
    <source>
        <dbReference type="ARBA" id="ARBA00022630"/>
    </source>
</evidence>
<evidence type="ECO:0000256" key="1">
    <source>
        <dbReference type="ARBA" id="ARBA00001974"/>
    </source>
</evidence>
<keyword evidence="7" id="KW-1185">Reference proteome</keyword>
<keyword evidence="4" id="KW-0560">Oxidoreductase</keyword>
<dbReference type="InterPro" id="IPR006076">
    <property type="entry name" value="FAD-dep_OxRdtase"/>
</dbReference>
<dbReference type="Proteomes" id="UP000198520">
    <property type="component" value="Unassembled WGS sequence"/>
</dbReference>
<proteinExistence type="predicted"/>
<keyword evidence="2" id="KW-0285">Flavoprotein</keyword>
<dbReference type="Gene3D" id="3.50.50.60">
    <property type="entry name" value="FAD/NAD(P)-binding domain"/>
    <property type="match status" value="1"/>
</dbReference>
<gene>
    <name evidence="6" type="ORF">SAMN04488035_2153</name>
</gene>
<dbReference type="Gene3D" id="3.30.9.10">
    <property type="entry name" value="D-Amino Acid Oxidase, subunit A, domain 2"/>
    <property type="match status" value="1"/>
</dbReference>